<dbReference type="PANTHER" id="PTHR32089">
    <property type="entry name" value="METHYL-ACCEPTING CHEMOTAXIS PROTEIN MCPB"/>
    <property type="match status" value="1"/>
</dbReference>
<dbReference type="PROSITE" id="PS50111">
    <property type="entry name" value="CHEMOTAXIS_TRANSDUC_2"/>
    <property type="match status" value="1"/>
</dbReference>
<dbReference type="GO" id="GO:0007165">
    <property type="term" value="P:signal transduction"/>
    <property type="evidence" value="ECO:0007669"/>
    <property type="project" value="UniProtKB-KW"/>
</dbReference>
<keyword evidence="6" id="KW-1185">Reference proteome</keyword>
<feature type="domain" description="Methyl-accepting transducer" evidence="4">
    <location>
        <begin position="147"/>
        <end position="404"/>
    </location>
</feature>
<keyword evidence="3" id="KW-1133">Transmembrane helix</keyword>
<keyword evidence="3" id="KW-0812">Transmembrane</keyword>
<dbReference type="SUPFAM" id="SSF58104">
    <property type="entry name" value="Methyl-accepting chemotaxis protein (MCP) signaling domain"/>
    <property type="match status" value="1"/>
</dbReference>
<keyword evidence="3" id="KW-0472">Membrane</keyword>
<gene>
    <name evidence="5" type="ORF">SH1V18_19900</name>
</gene>
<feature type="transmembrane region" description="Helical" evidence="3">
    <location>
        <begin position="12"/>
        <end position="31"/>
    </location>
</feature>
<dbReference type="SMART" id="SM00283">
    <property type="entry name" value="MA"/>
    <property type="match status" value="1"/>
</dbReference>
<evidence type="ECO:0000256" key="3">
    <source>
        <dbReference type="SAM" id="Phobius"/>
    </source>
</evidence>
<dbReference type="GO" id="GO:0016020">
    <property type="term" value="C:membrane"/>
    <property type="evidence" value="ECO:0007669"/>
    <property type="project" value="InterPro"/>
</dbReference>
<dbReference type="AlphaFoldDB" id="A0A9W5YBE6"/>
<proteinExistence type="predicted"/>
<evidence type="ECO:0000256" key="2">
    <source>
        <dbReference type="PROSITE-ProRule" id="PRU00284"/>
    </source>
</evidence>
<name>A0A9W5YBE6_9FIRM</name>
<dbReference type="Pfam" id="PF00015">
    <property type="entry name" value="MCPsignal"/>
    <property type="match status" value="1"/>
</dbReference>
<feature type="transmembrane region" description="Helical" evidence="3">
    <location>
        <begin position="51"/>
        <end position="72"/>
    </location>
</feature>
<comment type="caution">
    <text evidence="5">The sequence shown here is derived from an EMBL/GenBank/DDBJ whole genome shotgun (WGS) entry which is preliminary data.</text>
</comment>
<sequence length="443" mass="48601">MKKIRGKLLTISLMISSILSIIGLCLSIILIKMATNNEDVISTAKLTNLGIIILIATALNLLITLFVLYRLVSRLAPAISTISNNAISIAKGDLSFELDKKVLKNQDESGSLLRSFSTLRINLVNYIEKIKDNTGKLTNSSELINDSSKSILSGIEEMSGAIEQIADSSSSQVANVEKGQHTIDTLSKIIDEDLMIINYLLESFKQINSAVNEGNDSLDALLQKSTESANSTKSVYEIVRETNETAEKISEVTTLIASIAEQTNLLALNAAIEAARAGEHGKGFAVVSDEIRKLAEQSASSTAQIDEIVKGLQEKSNTAYEETKLVRRTVKNQMEILSETKKKFDEINNSIEMSEQYVTGIKTNNTDLIKYKDDVLEQIAIIFKLAESNAASTEEVAAGSENQATQTQQISTEIEFIHKLITELSAIVKDFKLYVNDDNTHQN</sequence>
<protein>
    <recommendedName>
        <fullName evidence="4">Methyl-accepting transducer domain-containing protein</fullName>
    </recommendedName>
</protein>
<dbReference type="RefSeq" id="WP_281815029.1">
    <property type="nucleotide sequence ID" value="NZ_BRLB01000004.1"/>
</dbReference>
<dbReference type="EMBL" id="BRLB01000004">
    <property type="protein sequence ID" value="GKX29510.1"/>
    <property type="molecule type" value="Genomic_DNA"/>
</dbReference>
<organism evidence="5 6">
    <name type="scientific">Vallitalea longa</name>
    <dbReference type="NCBI Taxonomy" id="2936439"/>
    <lineage>
        <taxon>Bacteria</taxon>
        <taxon>Bacillati</taxon>
        <taxon>Bacillota</taxon>
        <taxon>Clostridia</taxon>
        <taxon>Lachnospirales</taxon>
        <taxon>Vallitaleaceae</taxon>
        <taxon>Vallitalea</taxon>
    </lineage>
</organism>
<keyword evidence="1 2" id="KW-0807">Transducer</keyword>
<dbReference type="InterPro" id="IPR004089">
    <property type="entry name" value="MCPsignal_dom"/>
</dbReference>
<dbReference type="Gene3D" id="1.10.287.950">
    <property type="entry name" value="Methyl-accepting chemotaxis protein"/>
    <property type="match status" value="1"/>
</dbReference>
<evidence type="ECO:0000256" key="1">
    <source>
        <dbReference type="ARBA" id="ARBA00023224"/>
    </source>
</evidence>
<evidence type="ECO:0000313" key="6">
    <source>
        <dbReference type="Proteomes" id="UP001144256"/>
    </source>
</evidence>
<accession>A0A9W5YBE6</accession>
<evidence type="ECO:0000259" key="4">
    <source>
        <dbReference type="PROSITE" id="PS50111"/>
    </source>
</evidence>
<reference evidence="5" key="1">
    <citation type="submission" date="2022-06" db="EMBL/GenBank/DDBJ databases">
        <title>Vallitalea longa sp. nov., an anaerobic bacterium isolated from marine sediment.</title>
        <authorList>
            <person name="Hirano S."/>
            <person name="Terahara T."/>
            <person name="Mori K."/>
            <person name="Hamada M."/>
            <person name="Matsumoto R."/>
            <person name="Kobayashi T."/>
        </authorList>
    </citation>
    <scope>NUCLEOTIDE SEQUENCE</scope>
    <source>
        <strain evidence="5">SH18-1</strain>
    </source>
</reference>
<evidence type="ECO:0000313" key="5">
    <source>
        <dbReference type="EMBL" id="GKX29510.1"/>
    </source>
</evidence>
<dbReference type="Proteomes" id="UP001144256">
    <property type="component" value="Unassembled WGS sequence"/>
</dbReference>
<dbReference type="PANTHER" id="PTHR32089:SF112">
    <property type="entry name" value="LYSOZYME-LIKE PROTEIN-RELATED"/>
    <property type="match status" value="1"/>
</dbReference>